<feature type="modified residue" description="4-aspartylphosphate" evidence="2">
    <location>
        <position position="54"/>
    </location>
</feature>
<proteinExistence type="predicted"/>
<dbReference type="InterPro" id="IPR011006">
    <property type="entry name" value="CheY-like_superfamily"/>
</dbReference>
<evidence type="ECO:0000256" key="3">
    <source>
        <dbReference type="SAM" id="MobiDB-lite"/>
    </source>
</evidence>
<protein>
    <submittedName>
        <fullName evidence="5">Response regulator</fullName>
    </submittedName>
</protein>
<dbReference type="Pfam" id="PF00072">
    <property type="entry name" value="Response_reg"/>
    <property type="match status" value="1"/>
</dbReference>
<name>A0A7C4LLP8_9PLAN</name>
<feature type="domain" description="Response regulatory" evidence="4">
    <location>
        <begin position="5"/>
        <end position="120"/>
    </location>
</feature>
<evidence type="ECO:0000256" key="2">
    <source>
        <dbReference type="PROSITE-ProRule" id="PRU00169"/>
    </source>
</evidence>
<dbReference type="InterPro" id="IPR050595">
    <property type="entry name" value="Bact_response_regulator"/>
</dbReference>
<accession>A0A7C4LLP8</accession>
<feature type="region of interest" description="Disordered" evidence="3">
    <location>
        <begin position="122"/>
        <end position="142"/>
    </location>
</feature>
<gene>
    <name evidence="5" type="ORF">ENS64_11935</name>
</gene>
<dbReference type="PANTHER" id="PTHR44591:SF3">
    <property type="entry name" value="RESPONSE REGULATORY DOMAIN-CONTAINING PROTEIN"/>
    <property type="match status" value="1"/>
</dbReference>
<dbReference type="InterPro" id="IPR001789">
    <property type="entry name" value="Sig_transdc_resp-reg_receiver"/>
</dbReference>
<evidence type="ECO:0000256" key="1">
    <source>
        <dbReference type="ARBA" id="ARBA00022553"/>
    </source>
</evidence>
<sequence>MFKHHFLIADRDPRVREECRRFLAAHGHDVRVAADALQCLAHLQEGWPTFLVLDPKIAWGGGAGLLEWLRDEMPRARITIVLANGDAIEDIPEELQPLVAAQVPRPSGLKELLRFVTRLEDEARKSPPRRSAGTVPTPSRRV</sequence>
<dbReference type="SMART" id="SM00448">
    <property type="entry name" value="REC"/>
    <property type="match status" value="1"/>
</dbReference>
<dbReference type="Gene3D" id="3.40.50.2300">
    <property type="match status" value="1"/>
</dbReference>
<dbReference type="SUPFAM" id="SSF52172">
    <property type="entry name" value="CheY-like"/>
    <property type="match status" value="1"/>
</dbReference>
<keyword evidence="1 2" id="KW-0597">Phosphoprotein</keyword>
<dbReference type="AlphaFoldDB" id="A0A7C4LLP8"/>
<dbReference type="GO" id="GO:0000160">
    <property type="term" value="P:phosphorelay signal transduction system"/>
    <property type="evidence" value="ECO:0007669"/>
    <property type="project" value="InterPro"/>
</dbReference>
<comment type="caution">
    <text evidence="5">The sequence shown here is derived from an EMBL/GenBank/DDBJ whole genome shotgun (WGS) entry which is preliminary data.</text>
</comment>
<organism evidence="5">
    <name type="scientific">Schlesneria paludicola</name>
    <dbReference type="NCBI Taxonomy" id="360056"/>
    <lineage>
        <taxon>Bacteria</taxon>
        <taxon>Pseudomonadati</taxon>
        <taxon>Planctomycetota</taxon>
        <taxon>Planctomycetia</taxon>
        <taxon>Planctomycetales</taxon>
        <taxon>Planctomycetaceae</taxon>
        <taxon>Schlesneria</taxon>
    </lineage>
</organism>
<dbReference type="EMBL" id="DSVQ01000015">
    <property type="protein sequence ID" value="HGT39953.1"/>
    <property type="molecule type" value="Genomic_DNA"/>
</dbReference>
<reference evidence="5" key="1">
    <citation type="journal article" date="2020" name="mSystems">
        <title>Genome- and Community-Level Interaction Insights into Carbon Utilization and Element Cycling Functions of Hydrothermarchaeota in Hydrothermal Sediment.</title>
        <authorList>
            <person name="Zhou Z."/>
            <person name="Liu Y."/>
            <person name="Xu W."/>
            <person name="Pan J."/>
            <person name="Luo Z.H."/>
            <person name="Li M."/>
        </authorList>
    </citation>
    <scope>NUCLEOTIDE SEQUENCE [LARGE SCALE GENOMIC DNA]</scope>
    <source>
        <strain evidence="5">SpSt-508</strain>
    </source>
</reference>
<evidence type="ECO:0000259" key="4">
    <source>
        <dbReference type="PROSITE" id="PS50110"/>
    </source>
</evidence>
<dbReference type="PROSITE" id="PS50110">
    <property type="entry name" value="RESPONSE_REGULATORY"/>
    <property type="match status" value="1"/>
</dbReference>
<evidence type="ECO:0000313" key="5">
    <source>
        <dbReference type="EMBL" id="HGT39953.1"/>
    </source>
</evidence>
<dbReference type="PANTHER" id="PTHR44591">
    <property type="entry name" value="STRESS RESPONSE REGULATOR PROTEIN 1"/>
    <property type="match status" value="1"/>
</dbReference>